<keyword evidence="3 11" id="KW-0963">Cytoplasm</keyword>
<evidence type="ECO:0000256" key="2">
    <source>
        <dbReference type="ARBA" id="ARBA00004496"/>
    </source>
</evidence>
<accession>A0A1Y2FDX7</accession>
<dbReference type="OrthoDB" id="65596at2759"/>
<dbReference type="Gene3D" id="3.90.70.80">
    <property type="match status" value="1"/>
</dbReference>
<protein>
    <recommendedName>
        <fullName evidence="11">Ubiquitin thioesterase OTU</fullName>
        <ecNumber evidence="11">3.4.19.12</ecNumber>
    </recommendedName>
</protein>
<dbReference type="AlphaFoldDB" id="A0A1Y2FDX7"/>
<dbReference type="FunFam" id="3.90.70.80:FF:000016">
    <property type="entry name" value="Putative ubiquitin thioesterase otu1"/>
    <property type="match status" value="1"/>
</dbReference>
<evidence type="ECO:0000256" key="9">
    <source>
        <dbReference type="ARBA" id="ARBA00022807"/>
    </source>
</evidence>
<keyword evidence="4" id="KW-0645">Protease</keyword>
<name>A0A1Y2FDX7_PROLT</name>
<sequence>MKLRLQFKPAEGPPSRQVVVAEDTASLADLRQLAATTFDLAGSVFTLKEGFPPKLLEGSLDQSLSSLGIRSGTSLLIDLIKSDKPETQAFASKSIKKPQNDDDAPEVAVPGRGSLVLRVQPDDNSCLFRALGYLCMRSIDAMEEMRAIIAQTIQDDPDTYSDAVLGMSRNAYCAKMNRADTWGGEIEIQILSQYFGVQVANIDCKTGKVYRYGEDFEQLIFIVYSGIHYDALALSPFANAPPDMDQTQFSKAEQPVIEKAAQSLVDELRRRHYFTDTADFALRCNQCSKALKGEKEAQAHAKQTGHTQFGEYN</sequence>
<dbReference type="PANTHER" id="PTHR13312:SF0">
    <property type="entry name" value="UBIQUITIN THIOESTERASE OTU1"/>
    <property type="match status" value="1"/>
</dbReference>
<keyword evidence="9 11" id="KW-0788">Thiol protease</keyword>
<dbReference type="Gene3D" id="3.10.20.90">
    <property type="entry name" value="Phosphatidylinositol 3-kinase Catalytic Subunit, Chain A, domain 1"/>
    <property type="match status" value="1"/>
</dbReference>
<dbReference type="PROSITE" id="PS50802">
    <property type="entry name" value="OTU"/>
    <property type="match status" value="1"/>
</dbReference>
<evidence type="ECO:0000256" key="5">
    <source>
        <dbReference type="ARBA" id="ARBA00022723"/>
    </source>
</evidence>
<gene>
    <name evidence="13" type="ORF">BCR37DRAFT_402793</name>
</gene>
<evidence type="ECO:0000313" key="13">
    <source>
        <dbReference type="EMBL" id="ORY82130.1"/>
    </source>
</evidence>
<dbReference type="GO" id="GO:0030968">
    <property type="term" value="P:endoplasmic reticulum unfolded protein response"/>
    <property type="evidence" value="ECO:0007669"/>
    <property type="project" value="TreeGrafter"/>
</dbReference>
<dbReference type="GO" id="GO:0008270">
    <property type="term" value="F:zinc ion binding"/>
    <property type="evidence" value="ECO:0007669"/>
    <property type="project" value="UniProtKB-KW"/>
</dbReference>
<evidence type="ECO:0000256" key="3">
    <source>
        <dbReference type="ARBA" id="ARBA00022490"/>
    </source>
</evidence>
<evidence type="ECO:0000313" key="14">
    <source>
        <dbReference type="Proteomes" id="UP000193685"/>
    </source>
</evidence>
<dbReference type="InterPro" id="IPR003323">
    <property type="entry name" value="OTU_dom"/>
</dbReference>
<keyword evidence="10" id="KW-0862">Zinc</keyword>
<reference evidence="13 14" key="1">
    <citation type="submission" date="2016-07" db="EMBL/GenBank/DDBJ databases">
        <title>Pervasive Adenine N6-methylation of Active Genes in Fungi.</title>
        <authorList>
            <consortium name="DOE Joint Genome Institute"/>
            <person name="Mondo S.J."/>
            <person name="Dannebaum R.O."/>
            <person name="Kuo R.C."/>
            <person name="Labutti K."/>
            <person name="Haridas S."/>
            <person name="Kuo A."/>
            <person name="Salamov A."/>
            <person name="Ahrendt S.R."/>
            <person name="Lipzen A."/>
            <person name="Sullivan W."/>
            <person name="Andreopoulos W.B."/>
            <person name="Clum A."/>
            <person name="Lindquist E."/>
            <person name="Daum C."/>
            <person name="Ramamoorthy G.K."/>
            <person name="Gryganskyi A."/>
            <person name="Culley D."/>
            <person name="Magnuson J.K."/>
            <person name="James T.Y."/>
            <person name="O'Malley M.A."/>
            <person name="Stajich J.E."/>
            <person name="Spatafora J.W."/>
            <person name="Visel A."/>
            <person name="Grigoriev I.V."/>
        </authorList>
    </citation>
    <scope>NUCLEOTIDE SEQUENCE [LARGE SCALE GENOMIC DNA]</scope>
    <source>
        <strain evidence="13 14">12-1054</strain>
    </source>
</reference>
<dbReference type="GeneID" id="63788536"/>
<evidence type="ECO:0000256" key="8">
    <source>
        <dbReference type="ARBA" id="ARBA00022801"/>
    </source>
</evidence>
<comment type="subcellular location">
    <subcellularLocation>
        <location evidence="2 11">Cytoplasm</location>
    </subcellularLocation>
</comment>
<comment type="caution">
    <text evidence="13">The sequence shown here is derived from an EMBL/GenBank/DDBJ whole genome shotgun (WGS) entry which is preliminary data.</text>
</comment>
<dbReference type="InterPro" id="IPR057766">
    <property type="entry name" value="Znf-C2H2_OTU1-like_C"/>
</dbReference>
<feature type="domain" description="OTU" evidence="12">
    <location>
        <begin position="115"/>
        <end position="235"/>
    </location>
</feature>
<organism evidence="13 14">
    <name type="scientific">Protomyces lactucae-debilis</name>
    <dbReference type="NCBI Taxonomy" id="2754530"/>
    <lineage>
        <taxon>Eukaryota</taxon>
        <taxon>Fungi</taxon>
        <taxon>Dikarya</taxon>
        <taxon>Ascomycota</taxon>
        <taxon>Taphrinomycotina</taxon>
        <taxon>Taphrinomycetes</taxon>
        <taxon>Taphrinales</taxon>
        <taxon>Protomycetaceae</taxon>
        <taxon>Protomyces</taxon>
    </lineage>
</organism>
<dbReference type="STRING" id="56484.A0A1Y2FDX7"/>
<dbReference type="EC" id="3.4.19.12" evidence="11"/>
<dbReference type="GO" id="GO:0036503">
    <property type="term" value="P:ERAD pathway"/>
    <property type="evidence" value="ECO:0007669"/>
    <property type="project" value="TreeGrafter"/>
</dbReference>
<evidence type="ECO:0000256" key="4">
    <source>
        <dbReference type="ARBA" id="ARBA00022670"/>
    </source>
</evidence>
<keyword evidence="8 11" id="KW-0378">Hydrolase</keyword>
<dbReference type="RefSeq" id="XP_040725264.1">
    <property type="nucleotide sequence ID" value="XM_040871937.1"/>
</dbReference>
<evidence type="ECO:0000256" key="10">
    <source>
        <dbReference type="ARBA" id="ARBA00022833"/>
    </source>
</evidence>
<dbReference type="PANTHER" id="PTHR13312">
    <property type="entry name" value="HIV-INDUCED PROTEIN-7-LIKE PROTEASE"/>
    <property type="match status" value="1"/>
</dbReference>
<dbReference type="InterPro" id="IPR013087">
    <property type="entry name" value="Znf_C2H2_type"/>
</dbReference>
<comment type="function">
    <text evidence="11">Hydrolase that can remove conjugated ubiquitin from proteins and may therefore play an important regulatory role at the level of protein turnover by preventing degradation.</text>
</comment>
<evidence type="ECO:0000256" key="7">
    <source>
        <dbReference type="ARBA" id="ARBA00022786"/>
    </source>
</evidence>
<evidence type="ECO:0000256" key="1">
    <source>
        <dbReference type="ARBA" id="ARBA00000707"/>
    </source>
</evidence>
<keyword evidence="14" id="KW-1185">Reference proteome</keyword>
<keyword evidence="7 11" id="KW-0833">Ubl conjugation pathway</keyword>
<dbReference type="PROSITE" id="PS00028">
    <property type="entry name" value="ZINC_FINGER_C2H2_1"/>
    <property type="match status" value="1"/>
</dbReference>
<evidence type="ECO:0000256" key="6">
    <source>
        <dbReference type="ARBA" id="ARBA00022771"/>
    </source>
</evidence>
<dbReference type="GO" id="GO:0004843">
    <property type="term" value="F:cysteine-type deubiquitinase activity"/>
    <property type="evidence" value="ECO:0007669"/>
    <property type="project" value="UniProtKB-UniRule"/>
</dbReference>
<dbReference type="CDD" id="cd22745">
    <property type="entry name" value="OTU_OTU1"/>
    <property type="match status" value="1"/>
</dbReference>
<dbReference type="OMA" id="TRCILVY"/>
<dbReference type="GO" id="GO:0016579">
    <property type="term" value="P:protein deubiquitination"/>
    <property type="evidence" value="ECO:0007669"/>
    <property type="project" value="TreeGrafter"/>
</dbReference>
<dbReference type="GO" id="GO:0005634">
    <property type="term" value="C:nucleus"/>
    <property type="evidence" value="ECO:0007669"/>
    <property type="project" value="TreeGrafter"/>
</dbReference>
<dbReference type="EMBL" id="MCFI01000010">
    <property type="protein sequence ID" value="ORY82130.1"/>
    <property type="molecule type" value="Genomic_DNA"/>
</dbReference>
<dbReference type="Proteomes" id="UP000193685">
    <property type="component" value="Unassembled WGS sequence"/>
</dbReference>
<dbReference type="Pfam" id="PF24560">
    <property type="entry name" value="zf-C2H2_OTU1_C"/>
    <property type="match status" value="1"/>
</dbReference>
<dbReference type="SUPFAM" id="SSF54001">
    <property type="entry name" value="Cysteine proteinases"/>
    <property type="match status" value="1"/>
</dbReference>
<comment type="catalytic activity">
    <reaction evidence="1 11">
        <text>Thiol-dependent hydrolysis of ester, thioester, amide, peptide and isopeptide bonds formed by the C-terminal Gly of ubiquitin (a 76-residue protein attached to proteins as an intracellular targeting signal).</text>
        <dbReference type="EC" id="3.4.19.12"/>
    </reaction>
</comment>
<dbReference type="InterPro" id="IPR038765">
    <property type="entry name" value="Papain-like_cys_pep_sf"/>
</dbReference>
<dbReference type="Pfam" id="PF02338">
    <property type="entry name" value="OTU"/>
    <property type="match status" value="1"/>
</dbReference>
<dbReference type="GO" id="GO:0005829">
    <property type="term" value="C:cytosol"/>
    <property type="evidence" value="ECO:0007669"/>
    <property type="project" value="TreeGrafter"/>
</dbReference>
<proteinExistence type="predicted"/>
<keyword evidence="6" id="KW-0863">Zinc-finger</keyword>
<keyword evidence="5" id="KW-0479">Metal-binding</keyword>
<evidence type="ECO:0000256" key="11">
    <source>
        <dbReference type="RuleBase" id="RU367104"/>
    </source>
</evidence>
<evidence type="ECO:0000259" key="12">
    <source>
        <dbReference type="PROSITE" id="PS50802"/>
    </source>
</evidence>